<dbReference type="RefSeq" id="WP_208927948.1">
    <property type="nucleotide sequence ID" value="NZ_CP013655.1"/>
</dbReference>
<dbReference type="STRING" id="118060.ATZ35_14900"/>
<evidence type="ECO:0000256" key="2">
    <source>
        <dbReference type="ARBA" id="ARBA00022801"/>
    </source>
</evidence>
<evidence type="ECO:0000256" key="1">
    <source>
        <dbReference type="ARBA" id="ARBA00022723"/>
    </source>
</evidence>
<dbReference type="InterPro" id="IPR000917">
    <property type="entry name" value="Sulfatase_N"/>
</dbReference>
<dbReference type="KEGG" id="erx:ATZ35_14900"/>
<organism evidence="4 5">
    <name type="scientific">Enterococcus rotai</name>
    <dbReference type="NCBI Taxonomy" id="118060"/>
    <lineage>
        <taxon>Bacteria</taxon>
        <taxon>Bacillati</taxon>
        <taxon>Bacillota</taxon>
        <taxon>Bacilli</taxon>
        <taxon>Lactobacillales</taxon>
        <taxon>Enterococcaceae</taxon>
        <taxon>Enterococcus</taxon>
    </lineage>
</organism>
<evidence type="ECO:0000313" key="4">
    <source>
        <dbReference type="EMBL" id="ALS38389.1"/>
    </source>
</evidence>
<protein>
    <submittedName>
        <fullName evidence="4">Sulfatase</fullName>
    </submittedName>
</protein>
<reference evidence="5" key="1">
    <citation type="submission" date="2015-12" db="EMBL/GenBank/DDBJ databases">
        <authorList>
            <person name="Lauer A."/>
            <person name="Humrighouse B."/>
            <person name="Loparev V."/>
            <person name="Shewmaker P.L."/>
            <person name="Whitney A.M."/>
            <person name="McLaughlin R.W."/>
        </authorList>
    </citation>
    <scope>NUCLEOTIDE SEQUENCE [LARGE SCALE GENOMIC DNA]</scope>
    <source>
        <strain evidence="5">LMG 26678</strain>
    </source>
</reference>
<keyword evidence="1" id="KW-0479">Metal-binding</keyword>
<dbReference type="PANTHER" id="PTHR45953">
    <property type="entry name" value="IDURONATE 2-SULFATASE"/>
    <property type="match status" value="1"/>
</dbReference>
<dbReference type="InterPro" id="IPR017850">
    <property type="entry name" value="Alkaline_phosphatase_core_sf"/>
</dbReference>
<feature type="domain" description="Sulfatase N-terminal" evidence="3">
    <location>
        <begin position="4"/>
        <end position="339"/>
    </location>
</feature>
<dbReference type="GO" id="GO:0008484">
    <property type="term" value="F:sulfuric ester hydrolase activity"/>
    <property type="evidence" value="ECO:0007669"/>
    <property type="project" value="TreeGrafter"/>
</dbReference>
<dbReference type="Gene3D" id="3.40.720.10">
    <property type="entry name" value="Alkaline Phosphatase, subunit A"/>
    <property type="match status" value="1"/>
</dbReference>
<dbReference type="GO" id="GO:0046872">
    <property type="term" value="F:metal ion binding"/>
    <property type="evidence" value="ECO:0007669"/>
    <property type="project" value="UniProtKB-KW"/>
</dbReference>
<gene>
    <name evidence="4" type="ORF">ATZ35_14900</name>
</gene>
<keyword evidence="2" id="KW-0378">Hydrolase</keyword>
<dbReference type="Pfam" id="PF00884">
    <property type="entry name" value="Sulfatase"/>
    <property type="match status" value="1"/>
</dbReference>
<dbReference type="Proteomes" id="UP000067523">
    <property type="component" value="Chromosome"/>
</dbReference>
<evidence type="ECO:0000313" key="5">
    <source>
        <dbReference type="Proteomes" id="UP000067523"/>
    </source>
</evidence>
<name>A0A0U2LYJ0_9ENTE</name>
<proteinExistence type="predicted"/>
<keyword evidence="5" id="KW-1185">Reference proteome</keyword>
<dbReference type="AlphaFoldDB" id="A0A0U2LYJ0"/>
<dbReference type="EMBL" id="CP013655">
    <property type="protein sequence ID" value="ALS38389.1"/>
    <property type="molecule type" value="Genomic_DNA"/>
</dbReference>
<sequence>MKAIMLMFDTLSKAYLPNYGNNWVQAPNFDRLREKCITFDNFYGGSMPCMPARRELHTGKYNFLHRCWGPLEAFDYSVFEKLNQENIYTHLITDHSHYFEDGGATYHNRYSSWEGFRGQEGDRWIPRLGDWADHNTQPLNKPADSISRIQHLANRSQIKQESDMSSVQVIDRGLDFLQKNHEKDDWFLQLECFDPHEPFFVPEKYRDLYRLTETQDILYWPVYQHLSAEDKAQYQGDIAEMQKEYAALISMCDYHLGRVLDFMDEQEMWEDTLLIVNTDHGFLLGEHNWLGKNVAPMYEEIVHIPFFMHVPHHELNGQRVDGLCQTIDLPPTLAEYFGIEAFENMDGRSLFGLINQQKIPHQSILFGTNGGHVNLFDGRYTYMKASANKENLPLVNYTLMPTVIRGFYPENSLKNLALYEGDSFTNGFPCLKVPLNTSFSNSYEIGSLIFDHQTDPEQDSPIKDRELQKQLDQKLVQKMKDVGAPLEEFIRLGYEDTI</sequence>
<dbReference type="SUPFAM" id="SSF53649">
    <property type="entry name" value="Alkaline phosphatase-like"/>
    <property type="match status" value="1"/>
</dbReference>
<dbReference type="PANTHER" id="PTHR45953:SF1">
    <property type="entry name" value="IDURONATE 2-SULFATASE"/>
    <property type="match status" value="1"/>
</dbReference>
<evidence type="ECO:0000259" key="3">
    <source>
        <dbReference type="Pfam" id="PF00884"/>
    </source>
</evidence>
<dbReference type="GO" id="GO:0005737">
    <property type="term" value="C:cytoplasm"/>
    <property type="evidence" value="ECO:0007669"/>
    <property type="project" value="TreeGrafter"/>
</dbReference>
<accession>A0A0U2LYJ0</accession>
<dbReference type="CDD" id="cd16148">
    <property type="entry name" value="sulfatase_like"/>
    <property type="match status" value="1"/>
</dbReference>